<reference evidence="1 2" key="1">
    <citation type="submission" date="2007-11" db="EMBL/GenBank/DDBJ databases">
        <authorList>
            <person name="Wagner-Dobler I."/>
            <person name="Ferriera S."/>
            <person name="Johnson J."/>
            <person name="Kravitz S."/>
            <person name="Beeson K."/>
            <person name="Sutton G."/>
            <person name="Rogers Y.-H."/>
            <person name="Friedman R."/>
            <person name="Frazier M."/>
            <person name="Venter J.C."/>
        </authorList>
    </citation>
    <scope>NUCLEOTIDE SEQUENCE [LARGE SCALE GENOMIC DNA]</scope>
    <source>
        <strain evidence="1 2">HEL-45</strain>
    </source>
</reference>
<keyword evidence="1" id="KW-0436">Ligase</keyword>
<name>A0ABP2DDD6_9RHOB</name>
<dbReference type="GO" id="GO:0004775">
    <property type="term" value="F:succinate-CoA ligase (ADP-forming) activity"/>
    <property type="evidence" value="ECO:0007669"/>
    <property type="project" value="UniProtKB-EC"/>
</dbReference>
<dbReference type="Proteomes" id="UP000003257">
    <property type="component" value="Unassembled WGS sequence"/>
</dbReference>
<accession>A0ABP2DDD6</accession>
<evidence type="ECO:0000313" key="2">
    <source>
        <dbReference type="Proteomes" id="UP000003257"/>
    </source>
</evidence>
<comment type="caution">
    <text evidence="1">The sequence shown here is derived from an EMBL/GenBank/DDBJ whole genome shotgun (WGS) entry which is preliminary data.</text>
</comment>
<evidence type="ECO:0000313" key="1">
    <source>
        <dbReference type="EMBL" id="EDQ05502.1"/>
    </source>
</evidence>
<dbReference type="EMBL" id="ABID01000001">
    <property type="protein sequence ID" value="EDQ05502.1"/>
    <property type="molecule type" value="Genomic_DNA"/>
</dbReference>
<organism evidence="1 2">
    <name type="scientific">Sulfitobacter indolifex HEL-45</name>
    <dbReference type="NCBI Taxonomy" id="391624"/>
    <lineage>
        <taxon>Bacteria</taxon>
        <taxon>Pseudomonadati</taxon>
        <taxon>Pseudomonadota</taxon>
        <taxon>Alphaproteobacteria</taxon>
        <taxon>Rhodobacterales</taxon>
        <taxon>Roseobacteraceae</taxon>
        <taxon>Sulfitobacter</taxon>
    </lineage>
</organism>
<gene>
    <name evidence="1" type="primary">sucC</name>
    <name evidence="1" type="ORF">OIHEL45_01790</name>
</gene>
<sequence>MGVTLVPVRVFSEKVGFDQLKMAFVITRQMRVITNALSPSESADFCL</sequence>
<keyword evidence="2" id="KW-1185">Reference proteome</keyword>
<proteinExistence type="predicted"/>
<dbReference type="EC" id="6.2.1.5" evidence="1"/>
<protein>
    <submittedName>
        <fullName evidence="1">Succinyl-CoA synthetase subunit beta</fullName>
        <ecNumber evidence="1">6.2.1.5</ecNumber>
    </submittedName>
</protein>